<gene>
    <name evidence="2" type="ORF">WL1483_2932</name>
</gene>
<keyword evidence="1" id="KW-0472">Membrane</keyword>
<evidence type="ECO:0000313" key="3">
    <source>
        <dbReference type="Proteomes" id="UP000058114"/>
    </source>
</evidence>
<evidence type="ECO:0000313" key="2">
    <source>
        <dbReference type="EMBL" id="ALP42351.1"/>
    </source>
</evidence>
<dbReference type="KEGG" id="asr:WL1483_2932"/>
<proteinExistence type="predicted"/>
<reference evidence="2 3" key="2">
    <citation type="journal article" date="2016" name="Genome Announc.">
        <title>Complete Genome Sequence of the Highly Virulent Aeromonas schubertii Strain WL1483, Isolated from Diseased Snakehead Fish (Channa argus) in China.</title>
        <authorList>
            <person name="Liu L."/>
            <person name="Li N."/>
            <person name="Zhang D."/>
            <person name="Fu X."/>
            <person name="Shi C."/>
            <person name="Lin Q."/>
            <person name="Hao G."/>
        </authorList>
    </citation>
    <scope>NUCLEOTIDE SEQUENCE [LARGE SCALE GENOMIC DNA]</scope>
    <source>
        <strain evidence="2 3">WL1483</strain>
    </source>
</reference>
<dbReference type="AlphaFoldDB" id="A0A0S2SKU3"/>
<dbReference type="EMBL" id="CP013067">
    <property type="protein sequence ID" value="ALP42351.1"/>
    <property type="molecule type" value="Genomic_DNA"/>
</dbReference>
<dbReference type="RefSeq" id="WP_050665457.1">
    <property type="nucleotide sequence ID" value="NZ_CDDB01000025.1"/>
</dbReference>
<protein>
    <submittedName>
        <fullName evidence="2">Msha biogenesis protein mshj</fullName>
    </submittedName>
</protein>
<keyword evidence="1" id="KW-0812">Transmembrane</keyword>
<organism evidence="2 3">
    <name type="scientific">Aeromonas schubertii</name>
    <dbReference type="NCBI Taxonomy" id="652"/>
    <lineage>
        <taxon>Bacteria</taxon>
        <taxon>Pseudomonadati</taxon>
        <taxon>Pseudomonadota</taxon>
        <taxon>Gammaproteobacteria</taxon>
        <taxon>Aeromonadales</taxon>
        <taxon>Aeromonadaceae</taxon>
        <taxon>Aeromonas</taxon>
    </lineage>
</organism>
<dbReference type="OrthoDB" id="9151209at2"/>
<sequence>MNAASMSQQWRQLGERVARLSTRERVMVLVTGLVLLLLPLGEYWIGPALEHQAQSRERLETLTRDTEMARLGIEGRKARLARDPDAEVSRDINQSRERLTALQQSLREQTVDLIAAEEMPAVLQGLLAHGERLRLVSMTSRPPEPLLPPEQKANLYRHQIELVLEGGYFDVYRYLQALEGLPRHFYWRQFDYRVEQWPKARVALTLYTLSASKEFIRG</sequence>
<accession>A0A0S2SKU3</accession>
<evidence type="ECO:0000256" key="1">
    <source>
        <dbReference type="SAM" id="Phobius"/>
    </source>
</evidence>
<keyword evidence="1" id="KW-1133">Transmembrane helix</keyword>
<dbReference type="STRING" id="652.WL1483_2932"/>
<reference evidence="3" key="1">
    <citation type="submission" date="2015-10" db="EMBL/GenBank/DDBJ databases">
        <title>Complete Genome Sequence of Aeromonas schubertii strain WL1483.</title>
        <authorList>
            <person name="Liu L."/>
        </authorList>
    </citation>
    <scope>NUCLEOTIDE SEQUENCE [LARGE SCALE GENOMIC DNA]</scope>
    <source>
        <strain evidence="3">WL1483</strain>
    </source>
</reference>
<name>A0A0S2SKU3_9GAMM</name>
<dbReference type="PATRIC" id="fig|652.5.peg.3642"/>
<feature type="transmembrane region" description="Helical" evidence="1">
    <location>
        <begin position="26"/>
        <end position="46"/>
    </location>
</feature>
<dbReference type="Proteomes" id="UP000058114">
    <property type="component" value="Chromosome"/>
</dbReference>